<evidence type="ECO:0000313" key="1">
    <source>
        <dbReference type="EMBL" id="KKN03868.1"/>
    </source>
</evidence>
<protein>
    <submittedName>
        <fullName evidence="1">Uncharacterized protein</fullName>
    </submittedName>
</protein>
<sequence>MAILVYDPTVDPIEKSLNGLTFGKSKGGIVVRRRPSPVNHQTTPRMTNRAILSTAAKFFWPLTNDQKKAWMVWGNANGIVKPFAQGPYQLANAAFLTVEVNALTAGDPLYIIPPGNLPLPGVTFTDLTRIDKNTIRATFNPSPAGPSDRIFLRQTLPNPGFREWKIIDGYIAENSALNPTSPYDFTTHFQHLSGWNCRYWTGTQETTGRRSVETIWDL</sequence>
<reference evidence="1" key="1">
    <citation type="journal article" date="2015" name="Nature">
        <title>Complex archaea that bridge the gap between prokaryotes and eukaryotes.</title>
        <authorList>
            <person name="Spang A."/>
            <person name="Saw J.H."/>
            <person name="Jorgensen S.L."/>
            <person name="Zaremba-Niedzwiedzka K."/>
            <person name="Martijn J."/>
            <person name="Lind A.E."/>
            <person name="van Eijk R."/>
            <person name="Schleper C."/>
            <person name="Guy L."/>
            <person name="Ettema T.J."/>
        </authorList>
    </citation>
    <scope>NUCLEOTIDE SEQUENCE</scope>
</reference>
<gene>
    <name evidence="1" type="ORF">LCGC14_1103450</name>
</gene>
<organism evidence="1">
    <name type="scientific">marine sediment metagenome</name>
    <dbReference type="NCBI Taxonomy" id="412755"/>
    <lineage>
        <taxon>unclassified sequences</taxon>
        <taxon>metagenomes</taxon>
        <taxon>ecological metagenomes</taxon>
    </lineage>
</organism>
<accession>A0A0F9QF33</accession>
<comment type="caution">
    <text evidence="1">The sequence shown here is derived from an EMBL/GenBank/DDBJ whole genome shotgun (WGS) entry which is preliminary data.</text>
</comment>
<dbReference type="AlphaFoldDB" id="A0A0F9QF33"/>
<proteinExistence type="predicted"/>
<name>A0A0F9QF33_9ZZZZ</name>
<dbReference type="EMBL" id="LAZR01004987">
    <property type="protein sequence ID" value="KKN03868.1"/>
    <property type="molecule type" value="Genomic_DNA"/>
</dbReference>